<keyword evidence="4" id="KW-1185">Reference proteome</keyword>
<accession>A0A556AJ68</accession>
<sequence length="248" mass="26096">MSDPFIIVTGASRGIGAEIALGLARSGFQVGCLSRSGELPRLDDVPDEVRVRWHAAACDVGDPAQIAQAFEAMARLCDGRLAGLVNNAGLHTDGDSASLPPEAFNNLLHVNATSVLMASQAAYPLLRANGGGLIINMGSFYDKLGVKQNTAYCASKAAVGAITRCLAVEWANDGIQAVNIAPGYVVTDLNREFLTTGPLARHLQKRIPRHAPAQAHEVADLVVSLALLKSRFLTGETIYLDGGQPLAV</sequence>
<dbReference type="InterPro" id="IPR020904">
    <property type="entry name" value="Sc_DH/Rdtase_CS"/>
</dbReference>
<dbReference type="Pfam" id="PF13561">
    <property type="entry name" value="adh_short_C2"/>
    <property type="match status" value="1"/>
</dbReference>
<dbReference type="FunFam" id="3.40.50.720:FF:000084">
    <property type="entry name" value="Short-chain dehydrogenase reductase"/>
    <property type="match status" value="1"/>
</dbReference>
<protein>
    <submittedName>
        <fullName evidence="3">SDR family oxidoreductase</fullName>
    </submittedName>
</protein>
<comment type="similarity">
    <text evidence="1">Belongs to the short-chain dehydrogenases/reductases (SDR) family.</text>
</comment>
<dbReference type="RefSeq" id="WP_143949282.1">
    <property type="nucleotide sequence ID" value="NZ_BAABMB010000001.1"/>
</dbReference>
<evidence type="ECO:0000313" key="3">
    <source>
        <dbReference type="EMBL" id="TSH92916.1"/>
    </source>
</evidence>
<proteinExistence type="inferred from homology"/>
<dbReference type="SUPFAM" id="SSF51735">
    <property type="entry name" value="NAD(P)-binding Rossmann-fold domains"/>
    <property type="match status" value="1"/>
</dbReference>
<dbReference type="PRINTS" id="PR00080">
    <property type="entry name" value="SDRFAMILY"/>
</dbReference>
<dbReference type="InterPro" id="IPR002347">
    <property type="entry name" value="SDR_fam"/>
</dbReference>
<dbReference type="OrthoDB" id="9803333at2"/>
<keyword evidence="2" id="KW-0560">Oxidoreductase</keyword>
<dbReference type="AlphaFoldDB" id="A0A556AJ68"/>
<comment type="caution">
    <text evidence="3">The sequence shown here is derived from an EMBL/GenBank/DDBJ whole genome shotgun (WGS) entry which is preliminary data.</text>
</comment>
<dbReference type="PROSITE" id="PS00061">
    <property type="entry name" value="ADH_SHORT"/>
    <property type="match status" value="1"/>
</dbReference>
<dbReference type="InterPro" id="IPR036291">
    <property type="entry name" value="NAD(P)-bd_dom_sf"/>
</dbReference>
<evidence type="ECO:0000256" key="2">
    <source>
        <dbReference type="ARBA" id="ARBA00023002"/>
    </source>
</evidence>
<evidence type="ECO:0000313" key="4">
    <source>
        <dbReference type="Proteomes" id="UP000318405"/>
    </source>
</evidence>
<dbReference type="PANTHER" id="PTHR42760">
    <property type="entry name" value="SHORT-CHAIN DEHYDROGENASES/REDUCTASES FAMILY MEMBER"/>
    <property type="match status" value="1"/>
</dbReference>
<dbReference type="CDD" id="cd05233">
    <property type="entry name" value="SDR_c"/>
    <property type="match status" value="1"/>
</dbReference>
<reference evidence="3 4" key="1">
    <citation type="submission" date="2019-07" db="EMBL/GenBank/DDBJ databases">
        <title>Qingshengfaniella alkalisoli gen. nov., sp. nov., isolated from saline soil.</title>
        <authorList>
            <person name="Xu L."/>
            <person name="Huang X.-X."/>
            <person name="Sun J.-Q."/>
        </authorList>
    </citation>
    <scope>NUCLEOTIDE SEQUENCE [LARGE SCALE GENOMIC DNA]</scope>
    <source>
        <strain evidence="3 4">DSM 27279</strain>
    </source>
</reference>
<name>A0A556AJ68_9BURK</name>
<evidence type="ECO:0000256" key="1">
    <source>
        <dbReference type="ARBA" id="ARBA00006484"/>
    </source>
</evidence>
<gene>
    <name evidence="3" type="ORF">FOZ76_16120</name>
</gene>
<organism evidence="3 4">
    <name type="scientific">Verticiella sediminum</name>
    <dbReference type="NCBI Taxonomy" id="1247510"/>
    <lineage>
        <taxon>Bacteria</taxon>
        <taxon>Pseudomonadati</taxon>
        <taxon>Pseudomonadota</taxon>
        <taxon>Betaproteobacteria</taxon>
        <taxon>Burkholderiales</taxon>
        <taxon>Alcaligenaceae</taxon>
        <taxon>Verticiella</taxon>
    </lineage>
</organism>
<dbReference type="PANTHER" id="PTHR42760:SF133">
    <property type="entry name" value="3-OXOACYL-[ACYL-CARRIER-PROTEIN] REDUCTASE"/>
    <property type="match status" value="1"/>
</dbReference>
<dbReference type="Proteomes" id="UP000318405">
    <property type="component" value="Unassembled WGS sequence"/>
</dbReference>
<dbReference type="Gene3D" id="3.40.50.720">
    <property type="entry name" value="NAD(P)-binding Rossmann-like Domain"/>
    <property type="match status" value="1"/>
</dbReference>
<dbReference type="EMBL" id="VLTJ01000029">
    <property type="protein sequence ID" value="TSH92916.1"/>
    <property type="molecule type" value="Genomic_DNA"/>
</dbReference>
<dbReference type="PRINTS" id="PR00081">
    <property type="entry name" value="GDHRDH"/>
</dbReference>
<dbReference type="GO" id="GO:0016616">
    <property type="term" value="F:oxidoreductase activity, acting on the CH-OH group of donors, NAD or NADP as acceptor"/>
    <property type="evidence" value="ECO:0007669"/>
    <property type="project" value="TreeGrafter"/>
</dbReference>